<evidence type="ECO:0000259" key="2">
    <source>
        <dbReference type="Pfam" id="PF13581"/>
    </source>
</evidence>
<dbReference type="Pfam" id="PF13581">
    <property type="entry name" value="HATPase_c_2"/>
    <property type="match status" value="1"/>
</dbReference>
<dbReference type="InterPro" id="IPR003594">
    <property type="entry name" value="HATPase_dom"/>
</dbReference>
<keyword evidence="1" id="KW-0723">Serine/threonine-protein kinase</keyword>
<dbReference type="AlphaFoldDB" id="A0A8J3RR42"/>
<comment type="caution">
    <text evidence="3">The sequence shown here is derived from an EMBL/GenBank/DDBJ whole genome shotgun (WGS) entry which is preliminary data.</text>
</comment>
<keyword evidence="3" id="KW-0547">Nucleotide-binding</keyword>
<organism evidence="3 4">
    <name type="scientific">Planobispora longispora</name>
    <dbReference type="NCBI Taxonomy" id="28887"/>
    <lineage>
        <taxon>Bacteria</taxon>
        <taxon>Bacillati</taxon>
        <taxon>Actinomycetota</taxon>
        <taxon>Actinomycetes</taxon>
        <taxon>Streptosporangiales</taxon>
        <taxon>Streptosporangiaceae</taxon>
        <taxon>Planobispora</taxon>
    </lineage>
</organism>
<dbReference type="PANTHER" id="PTHR35526:SF3">
    <property type="entry name" value="ANTI-SIGMA-F FACTOR RSBW"/>
    <property type="match status" value="1"/>
</dbReference>
<protein>
    <submittedName>
        <fullName evidence="3">ATP-binding protein</fullName>
    </submittedName>
</protein>
<sequence length="151" mass="16119">MNSVIVPEGVEAEILGEACLAFEPASTAKARACVREWIGADHRAYENVRLATSELVTNAAVHTGRGSTGDLIVLTLTRVQNLLFLEVTDPGGESSWPRVFDAVPDDAECGRGLAIVRELSQGRWGVRDRGILGRTVWCALDACPVPGAPHA</sequence>
<dbReference type="InterPro" id="IPR036890">
    <property type="entry name" value="HATPase_C_sf"/>
</dbReference>
<dbReference type="GO" id="GO:0005524">
    <property type="term" value="F:ATP binding"/>
    <property type="evidence" value="ECO:0007669"/>
    <property type="project" value="UniProtKB-KW"/>
</dbReference>
<dbReference type="Proteomes" id="UP000616724">
    <property type="component" value="Unassembled WGS sequence"/>
</dbReference>
<dbReference type="SUPFAM" id="SSF55874">
    <property type="entry name" value="ATPase domain of HSP90 chaperone/DNA topoisomerase II/histidine kinase"/>
    <property type="match status" value="1"/>
</dbReference>
<keyword evidence="3" id="KW-0067">ATP-binding</keyword>
<evidence type="ECO:0000313" key="3">
    <source>
        <dbReference type="EMBL" id="GIH79725.1"/>
    </source>
</evidence>
<name>A0A8J3RR42_9ACTN</name>
<evidence type="ECO:0000256" key="1">
    <source>
        <dbReference type="ARBA" id="ARBA00022527"/>
    </source>
</evidence>
<keyword evidence="1" id="KW-0418">Kinase</keyword>
<reference evidence="3 4" key="1">
    <citation type="submission" date="2021-01" db="EMBL/GenBank/DDBJ databases">
        <title>Whole genome shotgun sequence of Planobispora longispora NBRC 13918.</title>
        <authorList>
            <person name="Komaki H."/>
            <person name="Tamura T."/>
        </authorList>
    </citation>
    <scope>NUCLEOTIDE SEQUENCE [LARGE SCALE GENOMIC DNA]</scope>
    <source>
        <strain evidence="3 4">NBRC 13918</strain>
    </source>
</reference>
<keyword evidence="4" id="KW-1185">Reference proteome</keyword>
<dbReference type="RefSeq" id="WP_203894175.1">
    <property type="nucleotide sequence ID" value="NZ_BOOH01000051.1"/>
</dbReference>
<feature type="domain" description="Histidine kinase/HSP90-like ATPase" evidence="2">
    <location>
        <begin position="22"/>
        <end position="120"/>
    </location>
</feature>
<dbReference type="CDD" id="cd16936">
    <property type="entry name" value="HATPase_RsbW-like"/>
    <property type="match status" value="1"/>
</dbReference>
<dbReference type="InterPro" id="IPR050267">
    <property type="entry name" value="Anti-sigma-factor_SerPK"/>
</dbReference>
<keyword evidence="1" id="KW-0808">Transferase</keyword>
<dbReference type="PANTHER" id="PTHR35526">
    <property type="entry name" value="ANTI-SIGMA-F FACTOR RSBW-RELATED"/>
    <property type="match status" value="1"/>
</dbReference>
<accession>A0A8J3RR42</accession>
<dbReference type="GO" id="GO:0004674">
    <property type="term" value="F:protein serine/threonine kinase activity"/>
    <property type="evidence" value="ECO:0007669"/>
    <property type="project" value="UniProtKB-KW"/>
</dbReference>
<gene>
    <name evidence="3" type="ORF">Plo01_61540</name>
</gene>
<dbReference type="Gene3D" id="3.30.565.10">
    <property type="entry name" value="Histidine kinase-like ATPase, C-terminal domain"/>
    <property type="match status" value="1"/>
</dbReference>
<evidence type="ECO:0000313" key="4">
    <source>
        <dbReference type="Proteomes" id="UP000616724"/>
    </source>
</evidence>
<dbReference type="EMBL" id="BOOH01000051">
    <property type="protein sequence ID" value="GIH79725.1"/>
    <property type="molecule type" value="Genomic_DNA"/>
</dbReference>
<proteinExistence type="predicted"/>